<dbReference type="EMBL" id="NCKU01002868">
    <property type="protein sequence ID" value="RWS08649.1"/>
    <property type="molecule type" value="Genomic_DNA"/>
</dbReference>
<dbReference type="InterPro" id="IPR001254">
    <property type="entry name" value="Trypsin_dom"/>
</dbReference>
<dbReference type="Proteomes" id="UP000285301">
    <property type="component" value="Unassembled WGS sequence"/>
</dbReference>
<dbReference type="InterPro" id="IPR009003">
    <property type="entry name" value="Peptidase_S1_PA"/>
</dbReference>
<dbReference type="PROSITE" id="PS50240">
    <property type="entry name" value="TRYPSIN_DOM"/>
    <property type="match status" value="1"/>
</dbReference>
<dbReference type="PANTHER" id="PTHR24252">
    <property type="entry name" value="ACROSIN-RELATED"/>
    <property type="match status" value="1"/>
</dbReference>
<feature type="domain" description="Peptidase S1" evidence="2">
    <location>
        <begin position="21"/>
        <end position="165"/>
    </location>
</feature>
<dbReference type="EMBL" id="NCKU01006727">
    <property type="protein sequence ID" value="RWS03214.1"/>
    <property type="molecule type" value="Genomic_DNA"/>
</dbReference>
<dbReference type="SUPFAM" id="SSF50494">
    <property type="entry name" value="Trypsin-like serine proteases"/>
    <property type="match status" value="1"/>
</dbReference>
<dbReference type="SMART" id="SM00020">
    <property type="entry name" value="Tryp_SPc"/>
    <property type="match status" value="1"/>
</dbReference>
<dbReference type="GO" id="GO:0006508">
    <property type="term" value="P:proteolysis"/>
    <property type="evidence" value="ECO:0007669"/>
    <property type="project" value="InterPro"/>
</dbReference>
<comment type="caution">
    <text evidence="4">The sequence shown here is derived from an EMBL/GenBank/DDBJ whole genome shotgun (WGS) entry which is preliminary data.</text>
</comment>
<reference evidence="4" key="2">
    <citation type="submission" date="2018-11" db="EMBL/GenBank/DDBJ databases">
        <title>Trombidioid mite genomics.</title>
        <authorList>
            <person name="Dong X."/>
        </authorList>
    </citation>
    <scope>NUCLEOTIDE SEQUENCE</scope>
    <source>
        <strain evidence="4">UoL-WK</strain>
    </source>
</reference>
<reference evidence="4 5" key="1">
    <citation type="journal article" date="2018" name="Gigascience">
        <title>Genomes of trombidid mites reveal novel predicted allergens and laterally-transferred genes associated with secondary metabolism.</title>
        <authorList>
            <person name="Dong X."/>
            <person name="Chaisiri K."/>
            <person name="Xia D."/>
            <person name="Armstrong S.D."/>
            <person name="Fang Y."/>
            <person name="Donnelly M.J."/>
            <person name="Kadowaki T."/>
            <person name="McGarry J.W."/>
            <person name="Darby A.C."/>
            <person name="Makepeace B.L."/>
        </authorList>
    </citation>
    <scope>NUCLEOTIDE SEQUENCE [LARGE SCALE GENOMIC DNA]</scope>
    <source>
        <strain evidence="4">UoL-WK</strain>
    </source>
</reference>
<accession>A0A3S3PAJ8</accession>
<proteinExistence type="predicted"/>
<evidence type="ECO:0000259" key="2">
    <source>
        <dbReference type="PROSITE" id="PS50240"/>
    </source>
</evidence>
<dbReference type="STRING" id="1965070.A0A3S3PAJ8"/>
<evidence type="ECO:0000313" key="5">
    <source>
        <dbReference type="Proteomes" id="UP000285301"/>
    </source>
</evidence>
<evidence type="ECO:0000313" key="4">
    <source>
        <dbReference type="EMBL" id="RWS08649.1"/>
    </source>
</evidence>
<organism evidence="4 5">
    <name type="scientific">Dinothrombium tinctorium</name>
    <dbReference type="NCBI Taxonomy" id="1965070"/>
    <lineage>
        <taxon>Eukaryota</taxon>
        <taxon>Metazoa</taxon>
        <taxon>Ecdysozoa</taxon>
        <taxon>Arthropoda</taxon>
        <taxon>Chelicerata</taxon>
        <taxon>Arachnida</taxon>
        <taxon>Acari</taxon>
        <taxon>Acariformes</taxon>
        <taxon>Trombidiformes</taxon>
        <taxon>Prostigmata</taxon>
        <taxon>Anystina</taxon>
        <taxon>Parasitengona</taxon>
        <taxon>Trombidioidea</taxon>
        <taxon>Trombidiidae</taxon>
        <taxon>Dinothrombium</taxon>
    </lineage>
</organism>
<dbReference type="PANTHER" id="PTHR24252:SF7">
    <property type="entry name" value="HYALIN"/>
    <property type="match status" value="1"/>
</dbReference>
<dbReference type="FunFam" id="2.40.10.10:FF:000068">
    <property type="entry name" value="transmembrane protease serine 2"/>
    <property type="match status" value="1"/>
</dbReference>
<dbReference type="Gene3D" id="2.40.10.10">
    <property type="entry name" value="Trypsin-like serine proteases"/>
    <property type="match status" value="1"/>
</dbReference>
<dbReference type="Pfam" id="PF00089">
    <property type="entry name" value="Trypsin"/>
    <property type="match status" value="1"/>
</dbReference>
<sequence>MEKELMMNRDVNEHCATVTSVVGGKKLEEKYSYPWMASIKLYKRYDRSKFLERYCTGIIINKRLILTAASCFTIYKKVVEVTLGSANGTVFKTLTHRWKVHEDFNKKGKSNDLAVIKLNEEIVFDDYKKPICLPKASLSKTSKRLSLIDFNKKFQNRQKNLLFAY</sequence>
<dbReference type="InterPro" id="IPR043504">
    <property type="entry name" value="Peptidase_S1_PA_chymotrypsin"/>
</dbReference>
<evidence type="ECO:0000256" key="1">
    <source>
        <dbReference type="ARBA" id="ARBA00023157"/>
    </source>
</evidence>
<dbReference type="GO" id="GO:0004252">
    <property type="term" value="F:serine-type endopeptidase activity"/>
    <property type="evidence" value="ECO:0007669"/>
    <property type="project" value="InterPro"/>
</dbReference>
<dbReference type="AlphaFoldDB" id="A0A3S3PAJ8"/>
<dbReference type="OrthoDB" id="6505615at2759"/>
<protein>
    <submittedName>
        <fullName evidence="4">Acrosin-like protein</fullName>
    </submittedName>
</protein>
<keyword evidence="1" id="KW-1015">Disulfide bond</keyword>
<name>A0A3S3PAJ8_9ACAR</name>
<keyword evidence="5" id="KW-1185">Reference proteome</keyword>
<gene>
    <name evidence="4" type="ORF">B4U79_18156</name>
    <name evidence="3" type="ORF">B4U79_18443</name>
</gene>
<evidence type="ECO:0000313" key="3">
    <source>
        <dbReference type="EMBL" id="RWS03214.1"/>
    </source>
</evidence>